<dbReference type="Pfam" id="PF10066">
    <property type="entry name" value="DUF2304"/>
    <property type="match status" value="1"/>
</dbReference>
<evidence type="ECO:0000313" key="3">
    <source>
        <dbReference type="Proteomes" id="UP000298170"/>
    </source>
</evidence>
<proteinExistence type="predicted"/>
<feature type="transmembrane region" description="Helical" evidence="1">
    <location>
        <begin position="6"/>
        <end position="24"/>
    </location>
</feature>
<accession>A0A4R9AGG9</accession>
<gene>
    <name evidence="2" type="ORF">E3T39_04570</name>
</gene>
<keyword evidence="1" id="KW-0472">Membrane</keyword>
<dbReference type="OrthoDB" id="3577584at2"/>
<evidence type="ECO:0000313" key="2">
    <source>
        <dbReference type="EMBL" id="TFD61346.1"/>
    </source>
</evidence>
<evidence type="ECO:0000256" key="1">
    <source>
        <dbReference type="SAM" id="Phobius"/>
    </source>
</evidence>
<feature type="transmembrane region" description="Helical" evidence="1">
    <location>
        <begin position="60"/>
        <end position="83"/>
    </location>
</feature>
<reference evidence="2 3" key="1">
    <citation type="submission" date="2019-03" db="EMBL/GenBank/DDBJ databases">
        <title>Genomics of glacier-inhabiting Cryobacterium strains.</title>
        <authorList>
            <person name="Liu Q."/>
            <person name="Xin Y.-H."/>
        </authorList>
    </citation>
    <scope>NUCLEOTIDE SEQUENCE [LARGE SCALE GENOMIC DNA]</scope>
    <source>
        <strain evidence="2 3">Sr39</strain>
    </source>
</reference>
<name>A0A4R9AGG9_9MICO</name>
<organism evidence="2 3">
    <name type="scientific">Cryobacterium suzukii</name>
    <dbReference type="NCBI Taxonomy" id="1259198"/>
    <lineage>
        <taxon>Bacteria</taxon>
        <taxon>Bacillati</taxon>
        <taxon>Actinomycetota</taxon>
        <taxon>Actinomycetes</taxon>
        <taxon>Micrococcales</taxon>
        <taxon>Microbacteriaceae</taxon>
        <taxon>Cryobacterium</taxon>
    </lineage>
</organism>
<keyword evidence="1" id="KW-1133">Transmembrane helix</keyword>
<dbReference type="EMBL" id="SOHJ01000004">
    <property type="protein sequence ID" value="TFD61346.1"/>
    <property type="molecule type" value="Genomic_DNA"/>
</dbReference>
<dbReference type="AlphaFoldDB" id="A0A4R9AGG9"/>
<dbReference type="InterPro" id="IPR019277">
    <property type="entry name" value="DUF2304"/>
</dbReference>
<protein>
    <submittedName>
        <fullName evidence="2">DUF2304 domain-containing protein</fullName>
    </submittedName>
</protein>
<keyword evidence="3" id="KW-1185">Reference proteome</keyword>
<comment type="caution">
    <text evidence="2">The sequence shown here is derived from an EMBL/GenBank/DDBJ whole genome shotgun (WGS) entry which is preliminary data.</text>
</comment>
<keyword evidence="1" id="KW-0812">Transmembrane</keyword>
<dbReference type="RefSeq" id="WP_134513562.1">
    <property type="nucleotide sequence ID" value="NZ_SOHJ01000004.1"/>
</dbReference>
<sequence>MNSTSQILGIVAAGMTLLVVVELLRRRHLRERHAIWWFAAGLLALIAGIFPTTLEWAADLFGIAVPTNLIFFISIAVLFLVCLQHSSELTELESKTRDLAEQSGLLELRLRELEAIASRSASRDNDSGR</sequence>
<feature type="transmembrane region" description="Helical" evidence="1">
    <location>
        <begin position="36"/>
        <end position="54"/>
    </location>
</feature>
<dbReference type="Proteomes" id="UP000298170">
    <property type="component" value="Unassembled WGS sequence"/>
</dbReference>